<protein>
    <recommendedName>
        <fullName evidence="1">N-acetyltransferase domain-containing protein</fullName>
    </recommendedName>
</protein>
<dbReference type="Gene3D" id="3.40.630.30">
    <property type="match status" value="1"/>
</dbReference>
<reference evidence="2 3" key="1">
    <citation type="submission" date="2014-02" db="EMBL/GenBank/DDBJ databases">
        <title>The small core and large imbalanced accessory genome model reveals a collaborative survival strategy of Sorangium cellulosum strains in nature.</title>
        <authorList>
            <person name="Han K."/>
            <person name="Peng R."/>
            <person name="Blom J."/>
            <person name="Li Y.-Z."/>
        </authorList>
    </citation>
    <scope>NUCLEOTIDE SEQUENCE [LARGE SCALE GENOMIC DNA]</scope>
    <source>
        <strain evidence="2 3">So0011-07</strain>
    </source>
</reference>
<dbReference type="AlphaFoldDB" id="A0A150S037"/>
<dbReference type="EMBL" id="JEMB01001624">
    <property type="protein sequence ID" value="KYF85779.1"/>
    <property type="molecule type" value="Genomic_DNA"/>
</dbReference>
<dbReference type="PROSITE" id="PS51186">
    <property type="entry name" value="GNAT"/>
    <property type="match status" value="1"/>
</dbReference>
<dbReference type="GO" id="GO:0016747">
    <property type="term" value="F:acyltransferase activity, transferring groups other than amino-acyl groups"/>
    <property type="evidence" value="ECO:0007669"/>
    <property type="project" value="InterPro"/>
</dbReference>
<dbReference type="PANTHER" id="PTHR41368:SF1">
    <property type="entry name" value="PROTEIN YGHO"/>
    <property type="match status" value="1"/>
</dbReference>
<dbReference type="Proteomes" id="UP000075635">
    <property type="component" value="Unassembled WGS sequence"/>
</dbReference>
<sequence>MSIAIEEARGGAELADILDLPLRLHAADPAYVPPLRPLVLRRIDPKNPFFRGASLRFFRARRGRETVGSLSLLLDEGHDRHSGERAAFFGFFECERDPEAARALFGAVSERARALGATSLRGPRNVTRVEDIGLLIEGYESRPPMLAGHHPPYYRELIEAEGFSKRYDMLAYDTPLFDSAGRRRELPEALRQKAASVRIPGLEVRRVAVHRLSRDMEIAHAVFTEAYRAVPEVVPMSRAEFVNLGRAFVALANPRLLQIATVRGEPAAFAVCLPELNEAFAAARGRLWPLGWARAAAALRRVRTASFKLIGVVPAYRSTGLYALLVQHVVDGLRAAGYERLEASLIHEDNGPMRHIVESAGCVPYRRYRVYERPLGRREQAT</sequence>
<name>A0A150S037_SORCE</name>
<proteinExistence type="predicted"/>
<organism evidence="2 3">
    <name type="scientific">Sorangium cellulosum</name>
    <name type="common">Polyangium cellulosum</name>
    <dbReference type="NCBI Taxonomy" id="56"/>
    <lineage>
        <taxon>Bacteria</taxon>
        <taxon>Pseudomonadati</taxon>
        <taxon>Myxococcota</taxon>
        <taxon>Polyangia</taxon>
        <taxon>Polyangiales</taxon>
        <taxon>Polyangiaceae</taxon>
        <taxon>Sorangium</taxon>
    </lineage>
</organism>
<feature type="domain" description="N-acetyltransferase" evidence="1">
    <location>
        <begin position="202"/>
        <end position="382"/>
    </location>
</feature>
<dbReference type="PANTHER" id="PTHR41368">
    <property type="entry name" value="PROTEIN YGHO"/>
    <property type="match status" value="1"/>
</dbReference>
<evidence type="ECO:0000313" key="2">
    <source>
        <dbReference type="EMBL" id="KYF85779.1"/>
    </source>
</evidence>
<accession>A0A150S037</accession>
<dbReference type="InterPro" id="IPR000182">
    <property type="entry name" value="GNAT_dom"/>
</dbReference>
<dbReference type="InterPro" id="IPR039968">
    <property type="entry name" value="BcerS-like"/>
</dbReference>
<comment type="caution">
    <text evidence="2">The sequence shown here is derived from an EMBL/GenBank/DDBJ whole genome shotgun (WGS) entry which is preliminary data.</text>
</comment>
<gene>
    <name evidence="2" type="ORF">BE17_33435</name>
</gene>
<evidence type="ECO:0000259" key="1">
    <source>
        <dbReference type="PROSITE" id="PS51186"/>
    </source>
</evidence>
<dbReference type="SUPFAM" id="SSF55729">
    <property type="entry name" value="Acyl-CoA N-acyltransferases (Nat)"/>
    <property type="match status" value="1"/>
</dbReference>
<dbReference type="InterPro" id="IPR016181">
    <property type="entry name" value="Acyl_CoA_acyltransferase"/>
</dbReference>
<evidence type="ECO:0000313" key="3">
    <source>
        <dbReference type="Proteomes" id="UP000075635"/>
    </source>
</evidence>